<dbReference type="Proteomes" id="UP000093510">
    <property type="component" value="Unassembled WGS sequence"/>
</dbReference>
<protein>
    <submittedName>
        <fullName evidence="2">Uncharacterized protein</fullName>
    </submittedName>
</protein>
<accession>A0A1B9DJE7</accession>
<keyword evidence="1" id="KW-0812">Transmembrane</keyword>
<dbReference type="STRING" id="1763534.GCA_001831475_02017"/>
<reference evidence="2 3" key="1">
    <citation type="submission" date="2016-03" db="EMBL/GenBank/DDBJ databases">
        <authorList>
            <person name="Ploux O."/>
        </authorList>
    </citation>
    <scope>NUCLEOTIDE SEQUENCE [LARGE SCALE GENOMIC DNA]</scope>
    <source>
        <strain evidence="2 3">LPB0076</strain>
    </source>
</reference>
<keyword evidence="1" id="KW-0472">Membrane</keyword>
<evidence type="ECO:0000313" key="2">
    <source>
        <dbReference type="EMBL" id="OCB69769.1"/>
    </source>
</evidence>
<sequence length="248" mass="28362">MVAIKHKTMEISTLSGLLIGIFGIVLSIIFYLKGSRKKNPAFEISGLNIISESINNKVNDIKIIYKDSEIKNLTVTKVAIWNAGNDTIWEKDIPNSNKFRINLSRINTIYESEIILKDKDSTLELHKIDNSIICNFNFLEANSGFIIKIIHSGINSDSISVMGKVIGGGEMKRINDFGRKSEKREKEFWKYIGIGFFSIFGYFSFISTMPFFLKIMVLFTCGLMLTLVITQIFQKKVPNRLKEKFYQD</sequence>
<feature type="transmembrane region" description="Helical" evidence="1">
    <location>
        <begin position="188"/>
        <end position="205"/>
    </location>
</feature>
<gene>
    <name evidence="2" type="ORF">LPBF_12480</name>
</gene>
<proteinExistence type="predicted"/>
<organism evidence="2 3">
    <name type="scientific">Flavobacterium crassostreae</name>
    <dbReference type="NCBI Taxonomy" id="1763534"/>
    <lineage>
        <taxon>Bacteria</taxon>
        <taxon>Pseudomonadati</taxon>
        <taxon>Bacteroidota</taxon>
        <taxon>Flavobacteriia</taxon>
        <taxon>Flavobacteriales</taxon>
        <taxon>Flavobacteriaceae</taxon>
        <taxon>Flavobacterium</taxon>
    </lineage>
</organism>
<keyword evidence="1" id="KW-1133">Transmembrane helix</keyword>
<dbReference type="AlphaFoldDB" id="A0A1B9DJE7"/>
<comment type="caution">
    <text evidence="2">The sequence shown here is derived from an EMBL/GenBank/DDBJ whole genome shotgun (WGS) entry which is preliminary data.</text>
</comment>
<evidence type="ECO:0000256" key="1">
    <source>
        <dbReference type="SAM" id="Phobius"/>
    </source>
</evidence>
<feature type="transmembrane region" description="Helical" evidence="1">
    <location>
        <begin position="211"/>
        <end position="233"/>
    </location>
</feature>
<evidence type="ECO:0000313" key="3">
    <source>
        <dbReference type="Proteomes" id="UP000093510"/>
    </source>
</evidence>
<keyword evidence="3" id="KW-1185">Reference proteome</keyword>
<feature type="transmembrane region" description="Helical" evidence="1">
    <location>
        <begin position="12"/>
        <end position="32"/>
    </location>
</feature>
<dbReference type="EMBL" id="LVEP01000066">
    <property type="protein sequence ID" value="OCB69769.1"/>
    <property type="molecule type" value="Genomic_DNA"/>
</dbReference>
<name>A0A1B9DJE7_9FLAO</name>